<keyword evidence="3" id="KW-1185">Reference proteome</keyword>
<gene>
    <name evidence="2" type="ORF">FM121_13285</name>
</gene>
<sequence length="193" mass="22172">MYNHMLYDVLIDGNKELGLINISDGTVLEVEEFKKVVASLNKTIESLDNEEMKEEIKIYNTFKHLSLLNTMDRESNSRYPISFLKIKYIKLTGAKLDSSGKPYKCMACDRDFHLNLNDYKWELNPRSSLSNSFIDFNGDTESVRGDCCSESCLINVAKNIAINSIKPEKIEYFELEHLENDIKRVITDLVGIV</sequence>
<evidence type="ECO:0000313" key="2">
    <source>
        <dbReference type="EMBL" id="SLM87065.1"/>
    </source>
</evidence>
<dbReference type="Proteomes" id="UP000195918">
    <property type="component" value="Unassembled WGS sequence"/>
</dbReference>
<dbReference type="EMBL" id="FWFD01000019">
    <property type="protein sequence ID" value="SLM87065.1"/>
    <property type="molecule type" value="Genomic_DNA"/>
</dbReference>
<evidence type="ECO:0000256" key="1">
    <source>
        <dbReference type="SAM" id="Coils"/>
    </source>
</evidence>
<accession>A0A1X6WS04</accession>
<dbReference type="RefSeq" id="WP_086952685.1">
    <property type="nucleotide sequence ID" value="NZ_FWFD01000019.1"/>
</dbReference>
<reference evidence="3" key="1">
    <citation type="submission" date="2017-02" db="EMBL/GenBank/DDBJ databases">
        <authorList>
            <person name="Dridi B."/>
        </authorList>
    </citation>
    <scope>NUCLEOTIDE SEQUENCE [LARGE SCALE GENOMIC DNA]</scope>
    <source>
        <strain evidence="3">bH819</strain>
    </source>
</reference>
<feature type="coiled-coil region" evidence="1">
    <location>
        <begin position="30"/>
        <end position="57"/>
    </location>
</feature>
<protein>
    <submittedName>
        <fullName evidence="2">Uncharacterized protein</fullName>
    </submittedName>
</protein>
<proteinExistence type="predicted"/>
<dbReference type="AlphaFoldDB" id="A0A1X6WS04"/>
<organism evidence="2 3">
    <name type="scientific">Vagococcus fluvialis bH819</name>
    <dbReference type="NCBI Taxonomy" id="1255619"/>
    <lineage>
        <taxon>Bacteria</taxon>
        <taxon>Bacillati</taxon>
        <taxon>Bacillota</taxon>
        <taxon>Bacilli</taxon>
        <taxon>Lactobacillales</taxon>
        <taxon>Enterococcaceae</taxon>
        <taxon>Vagococcus</taxon>
    </lineage>
</organism>
<evidence type="ECO:0000313" key="3">
    <source>
        <dbReference type="Proteomes" id="UP000195918"/>
    </source>
</evidence>
<keyword evidence="1" id="KW-0175">Coiled coil</keyword>
<name>A0A1X6WS04_9ENTE</name>